<dbReference type="PANTHER" id="PTHR43289:SF6">
    <property type="entry name" value="SERINE_THREONINE-PROTEIN KINASE NEKL-3"/>
    <property type="match status" value="1"/>
</dbReference>
<dbReference type="SMART" id="SM00220">
    <property type="entry name" value="S_TKc"/>
    <property type="match status" value="1"/>
</dbReference>
<keyword evidence="2" id="KW-0723">Serine/threonine-protein kinase</keyword>
<evidence type="ECO:0000256" key="8">
    <source>
        <dbReference type="SAM" id="MobiDB-lite"/>
    </source>
</evidence>
<dbReference type="InterPro" id="IPR008271">
    <property type="entry name" value="Ser/Thr_kinase_AS"/>
</dbReference>
<evidence type="ECO:0000256" key="1">
    <source>
        <dbReference type="ARBA" id="ARBA00012513"/>
    </source>
</evidence>
<gene>
    <name evidence="10" type="ORF">GCM10009798_19850</name>
</gene>
<proteinExistence type="predicted"/>
<dbReference type="PROSITE" id="PS50011">
    <property type="entry name" value="PROTEIN_KINASE_DOM"/>
    <property type="match status" value="1"/>
</dbReference>
<dbReference type="Proteomes" id="UP001500571">
    <property type="component" value="Unassembled WGS sequence"/>
</dbReference>
<evidence type="ECO:0000256" key="4">
    <source>
        <dbReference type="ARBA" id="ARBA00022741"/>
    </source>
</evidence>
<reference evidence="10 11" key="1">
    <citation type="journal article" date="2019" name="Int. J. Syst. Evol. Microbiol.">
        <title>The Global Catalogue of Microorganisms (GCM) 10K type strain sequencing project: providing services to taxonomists for standard genome sequencing and annotation.</title>
        <authorList>
            <consortium name="The Broad Institute Genomics Platform"/>
            <consortium name="The Broad Institute Genome Sequencing Center for Infectious Disease"/>
            <person name="Wu L."/>
            <person name="Ma J."/>
        </authorList>
    </citation>
    <scope>NUCLEOTIDE SEQUENCE [LARGE SCALE GENOMIC DNA]</scope>
    <source>
        <strain evidence="10 11">JCM 15309</strain>
    </source>
</reference>
<dbReference type="PROSITE" id="PS00107">
    <property type="entry name" value="PROTEIN_KINASE_ATP"/>
    <property type="match status" value="1"/>
</dbReference>
<dbReference type="Gene3D" id="3.30.200.20">
    <property type="entry name" value="Phosphorylase Kinase, domain 1"/>
    <property type="match status" value="1"/>
</dbReference>
<keyword evidence="6 7" id="KW-0067">ATP-binding</keyword>
<name>A0ABN2QY77_9ACTN</name>
<organism evidence="10 11">
    <name type="scientific">Nocardioides panacihumi</name>
    <dbReference type="NCBI Taxonomy" id="400774"/>
    <lineage>
        <taxon>Bacteria</taxon>
        <taxon>Bacillati</taxon>
        <taxon>Actinomycetota</taxon>
        <taxon>Actinomycetes</taxon>
        <taxon>Propionibacteriales</taxon>
        <taxon>Nocardioidaceae</taxon>
        <taxon>Nocardioides</taxon>
    </lineage>
</organism>
<dbReference type="InterPro" id="IPR000719">
    <property type="entry name" value="Prot_kinase_dom"/>
</dbReference>
<keyword evidence="4 7" id="KW-0547">Nucleotide-binding</keyword>
<dbReference type="CDD" id="cd14014">
    <property type="entry name" value="STKc_PknB_like"/>
    <property type="match status" value="1"/>
</dbReference>
<feature type="compositionally biased region" description="Low complexity" evidence="8">
    <location>
        <begin position="332"/>
        <end position="356"/>
    </location>
</feature>
<dbReference type="Pfam" id="PF00069">
    <property type="entry name" value="Pkinase"/>
    <property type="match status" value="1"/>
</dbReference>
<dbReference type="InterPro" id="IPR011009">
    <property type="entry name" value="Kinase-like_dom_sf"/>
</dbReference>
<feature type="binding site" evidence="7">
    <location>
        <position position="42"/>
    </location>
    <ligand>
        <name>ATP</name>
        <dbReference type="ChEBI" id="CHEBI:30616"/>
    </ligand>
</feature>
<dbReference type="Gene3D" id="1.10.510.10">
    <property type="entry name" value="Transferase(Phosphotransferase) domain 1"/>
    <property type="match status" value="1"/>
</dbReference>
<feature type="domain" description="Protein kinase" evidence="9">
    <location>
        <begin position="13"/>
        <end position="272"/>
    </location>
</feature>
<feature type="region of interest" description="Disordered" evidence="8">
    <location>
        <begin position="330"/>
        <end position="395"/>
    </location>
</feature>
<accession>A0ABN2QY77</accession>
<evidence type="ECO:0000256" key="2">
    <source>
        <dbReference type="ARBA" id="ARBA00022527"/>
    </source>
</evidence>
<comment type="caution">
    <text evidence="10">The sequence shown here is derived from an EMBL/GenBank/DDBJ whole genome shotgun (WGS) entry which is preliminary data.</text>
</comment>
<dbReference type="EMBL" id="BAAAPB010000002">
    <property type="protein sequence ID" value="GAA1960277.1"/>
    <property type="molecule type" value="Genomic_DNA"/>
</dbReference>
<evidence type="ECO:0000256" key="3">
    <source>
        <dbReference type="ARBA" id="ARBA00022679"/>
    </source>
</evidence>
<keyword evidence="3" id="KW-0808">Transferase</keyword>
<dbReference type="RefSeq" id="WP_344044657.1">
    <property type="nucleotide sequence ID" value="NZ_BAAAPB010000002.1"/>
</dbReference>
<dbReference type="SUPFAM" id="SSF56112">
    <property type="entry name" value="Protein kinase-like (PK-like)"/>
    <property type="match status" value="1"/>
</dbReference>
<keyword evidence="5" id="KW-0418">Kinase</keyword>
<dbReference type="PROSITE" id="PS00108">
    <property type="entry name" value="PROTEIN_KINASE_ST"/>
    <property type="match status" value="1"/>
</dbReference>
<sequence>MRDVEGALVAGRYELREQIGAGGSGAVFRAYDRVLDRDVAVKRMRPGADDDARARLRIEARLAALLAHPGIARVHDFGEDETGGEAAPFLVMEYVDGMPLRRVLEEQGPMSPDRVMEIVAQLADALAVAHGAGIVHRDVKPSNILVRSDGAVTLIDFGIARGHDAEPVTLTGTIVGTVDYISPEQAGGAGATPLSDLYALGLVAYECLTGIRPLRRDTQVATVMAHLNEDVPTLPRTVPDPVRDLVRRLTARDPRRRPADAATTAVLARAAVGSTVAFAALPAPRRAVRRRWLGVATAAAAMAFVVWMIASQGAGRPTAAAQADAVPQVGLSSSSSTSASVSAHAARPTQAAPTRAAARRVAPRPHATHHRPVKAKPHAAARHGKHGKHGKPRKH</sequence>
<evidence type="ECO:0000256" key="5">
    <source>
        <dbReference type="ARBA" id="ARBA00022777"/>
    </source>
</evidence>
<keyword evidence="11" id="KW-1185">Reference proteome</keyword>
<evidence type="ECO:0000256" key="7">
    <source>
        <dbReference type="PROSITE-ProRule" id="PRU10141"/>
    </source>
</evidence>
<dbReference type="PANTHER" id="PTHR43289">
    <property type="entry name" value="MITOGEN-ACTIVATED PROTEIN KINASE KINASE KINASE 20-RELATED"/>
    <property type="match status" value="1"/>
</dbReference>
<evidence type="ECO:0000313" key="10">
    <source>
        <dbReference type="EMBL" id="GAA1960277.1"/>
    </source>
</evidence>
<feature type="compositionally biased region" description="Basic residues" evidence="8">
    <location>
        <begin position="357"/>
        <end position="395"/>
    </location>
</feature>
<dbReference type="InterPro" id="IPR017441">
    <property type="entry name" value="Protein_kinase_ATP_BS"/>
</dbReference>
<evidence type="ECO:0000313" key="11">
    <source>
        <dbReference type="Proteomes" id="UP001500571"/>
    </source>
</evidence>
<protein>
    <recommendedName>
        <fullName evidence="1">non-specific serine/threonine protein kinase</fullName>
        <ecNumber evidence="1">2.7.11.1</ecNumber>
    </recommendedName>
</protein>
<evidence type="ECO:0000259" key="9">
    <source>
        <dbReference type="PROSITE" id="PS50011"/>
    </source>
</evidence>
<dbReference type="EC" id="2.7.11.1" evidence="1"/>
<evidence type="ECO:0000256" key="6">
    <source>
        <dbReference type="ARBA" id="ARBA00022840"/>
    </source>
</evidence>